<keyword evidence="7 8" id="KW-0472">Membrane</keyword>
<name>A0A7W6RGR5_9PROT</name>
<evidence type="ECO:0000256" key="6">
    <source>
        <dbReference type="ARBA" id="ARBA00022989"/>
    </source>
</evidence>
<dbReference type="Gene3D" id="1.10.3720.10">
    <property type="entry name" value="MetI-like"/>
    <property type="match status" value="2"/>
</dbReference>
<feature type="domain" description="ABC transmembrane type-1" evidence="9">
    <location>
        <begin position="1"/>
        <end position="179"/>
    </location>
</feature>
<dbReference type="InterPro" id="IPR035906">
    <property type="entry name" value="MetI-like_sf"/>
</dbReference>
<keyword evidence="11" id="KW-1185">Reference proteome</keyword>
<reference evidence="10 11" key="1">
    <citation type="submission" date="2020-08" db="EMBL/GenBank/DDBJ databases">
        <title>Genome sequencing of Purple Non-Sulfur Bacteria from various extreme environments.</title>
        <authorList>
            <person name="Mayer M."/>
        </authorList>
    </citation>
    <scope>NUCLEOTIDE SEQUENCE [LARGE SCALE GENOMIC DNA]</scope>
    <source>
        <strain evidence="10 11">JA131</strain>
    </source>
</reference>
<proteinExistence type="inferred from homology"/>
<keyword evidence="5 8" id="KW-0812">Transmembrane</keyword>
<feature type="transmembrane region" description="Helical" evidence="8">
    <location>
        <begin position="382"/>
        <end position="403"/>
    </location>
</feature>
<feature type="transmembrane region" description="Helical" evidence="8">
    <location>
        <begin position="161"/>
        <end position="183"/>
    </location>
</feature>
<evidence type="ECO:0000256" key="8">
    <source>
        <dbReference type="RuleBase" id="RU363032"/>
    </source>
</evidence>
<evidence type="ECO:0000313" key="11">
    <source>
        <dbReference type="Proteomes" id="UP000554286"/>
    </source>
</evidence>
<evidence type="ECO:0000256" key="3">
    <source>
        <dbReference type="ARBA" id="ARBA00022475"/>
    </source>
</evidence>
<sequence>MTRVPLRGLFEWALLLPLAVPAYVMAYVYYDLLAYAGPVQTWLRDLFGWGRDDYVFPDISSLYGAVLVMGFVLYPYVYLLSRAAFLQQSVGVLEAGRILGGSPTGVFLRLGVPMARPAIAAGAALVAMETLADYGTVTHLGVPTFTTGIYRTWFASGAPVAAAQLAAVLLATVAVVLVAERLARGRARFHEAAGRMRPTARLSLSPGTAVLAVAACAVPVLVGFVIPAAVLLDLAVRHGDPMGLAAFAEFARNSFSLAALTSVLAVGLGLLLAYAQRMDRTPATRVAVRCAGLGYAIPGAVIAVGVLVPFAALDNALDALAREVLGVSTGLVLTGTIAALVFAYLVRFLAVALGAAESGLNRVSPSLDEAARTLGAGPGRTLLSVHLPLLRGGLLTAAILVFVDVMKELPATLIVRPFNFETLAVRAHRLASDALLEQASTASLTIVLVGIAPVILVGEQNADRLADSAQVRVFRGQ</sequence>
<comment type="caution">
    <text evidence="10">The sequence shown here is derived from an EMBL/GenBank/DDBJ whole genome shotgun (WGS) entry which is preliminary data.</text>
</comment>
<dbReference type="Pfam" id="PF00528">
    <property type="entry name" value="BPD_transp_1"/>
    <property type="match status" value="2"/>
</dbReference>
<comment type="subcellular location">
    <subcellularLocation>
        <location evidence="1">Cell inner membrane</location>
        <topology evidence="1">Multi-pass membrane protein</topology>
    </subcellularLocation>
    <subcellularLocation>
        <location evidence="8">Cell membrane</location>
        <topology evidence="8">Multi-pass membrane protein</topology>
    </subcellularLocation>
</comment>
<feature type="transmembrane region" description="Helical" evidence="8">
    <location>
        <begin position="439"/>
        <end position="458"/>
    </location>
</feature>
<dbReference type="SUPFAM" id="SSF161098">
    <property type="entry name" value="MetI-like"/>
    <property type="match status" value="2"/>
</dbReference>
<feature type="transmembrane region" description="Helical" evidence="8">
    <location>
        <begin position="250"/>
        <end position="274"/>
    </location>
</feature>
<dbReference type="Proteomes" id="UP000554286">
    <property type="component" value="Unassembled WGS sequence"/>
</dbReference>
<keyword evidence="6 8" id="KW-1133">Transmembrane helix</keyword>
<feature type="transmembrane region" description="Helical" evidence="8">
    <location>
        <begin position="324"/>
        <end position="346"/>
    </location>
</feature>
<dbReference type="InterPro" id="IPR000515">
    <property type="entry name" value="MetI-like"/>
</dbReference>
<gene>
    <name evidence="10" type="ORF">GGD89_003671</name>
</gene>
<feature type="domain" description="ABC transmembrane type-1" evidence="9">
    <location>
        <begin position="251"/>
        <end position="457"/>
    </location>
</feature>
<evidence type="ECO:0000313" key="10">
    <source>
        <dbReference type="EMBL" id="MBB4268017.1"/>
    </source>
</evidence>
<dbReference type="PANTHER" id="PTHR43357">
    <property type="entry name" value="INNER MEMBRANE ABC TRANSPORTER PERMEASE PROTEIN YDCV"/>
    <property type="match status" value="1"/>
</dbReference>
<keyword evidence="4" id="KW-0997">Cell inner membrane</keyword>
<dbReference type="CDD" id="cd06261">
    <property type="entry name" value="TM_PBP2"/>
    <property type="match status" value="1"/>
</dbReference>
<evidence type="ECO:0000259" key="9">
    <source>
        <dbReference type="PROSITE" id="PS50928"/>
    </source>
</evidence>
<dbReference type="EMBL" id="JACIGK010000044">
    <property type="protein sequence ID" value="MBB4268017.1"/>
    <property type="molecule type" value="Genomic_DNA"/>
</dbReference>
<feature type="transmembrane region" description="Helical" evidence="8">
    <location>
        <begin position="204"/>
        <end position="230"/>
    </location>
</feature>
<evidence type="ECO:0000256" key="7">
    <source>
        <dbReference type="ARBA" id="ARBA00023136"/>
    </source>
</evidence>
<evidence type="ECO:0000256" key="5">
    <source>
        <dbReference type="ARBA" id="ARBA00022692"/>
    </source>
</evidence>
<dbReference type="AlphaFoldDB" id="A0A7W6RGR5"/>
<protein>
    <submittedName>
        <fullName evidence="10">Iron(III) transport system permease protein</fullName>
    </submittedName>
</protein>
<feature type="transmembrane region" description="Helical" evidence="8">
    <location>
        <begin position="62"/>
        <end position="85"/>
    </location>
</feature>
<keyword evidence="2 8" id="KW-0813">Transport</keyword>
<dbReference type="RefSeq" id="WP_246423211.1">
    <property type="nucleotide sequence ID" value="NZ_JACIGK010000044.1"/>
</dbReference>
<accession>A0A7W6RGR5</accession>
<evidence type="ECO:0000256" key="2">
    <source>
        <dbReference type="ARBA" id="ARBA00022448"/>
    </source>
</evidence>
<keyword evidence="3" id="KW-1003">Cell membrane</keyword>
<dbReference type="PANTHER" id="PTHR43357:SF3">
    <property type="entry name" value="FE(3+)-TRANSPORT SYSTEM PERMEASE PROTEIN FBPB 2"/>
    <property type="match status" value="1"/>
</dbReference>
<dbReference type="GO" id="GO:0055085">
    <property type="term" value="P:transmembrane transport"/>
    <property type="evidence" value="ECO:0007669"/>
    <property type="project" value="InterPro"/>
</dbReference>
<comment type="similarity">
    <text evidence="8">Belongs to the binding-protein-dependent transport system permease family.</text>
</comment>
<feature type="transmembrane region" description="Helical" evidence="8">
    <location>
        <begin position="286"/>
        <end position="312"/>
    </location>
</feature>
<evidence type="ECO:0000256" key="4">
    <source>
        <dbReference type="ARBA" id="ARBA00022519"/>
    </source>
</evidence>
<organism evidence="10 11">
    <name type="scientific">Roseospira visakhapatnamensis</name>
    <dbReference type="NCBI Taxonomy" id="390880"/>
    <lineage>
        <taxon>Bacteria</taxon>
        <taxon>Pseudomonadati</taxon>
        <taxon>Pseudomonadota</taxon>
        <taxon>Alphaproteobacteria</taxon>
        <taxon>Rhodospirillales</taxon>
        <taxon>Rhodospirillaceae</taxon>
        <taxon>Roseospira</taxon>
    </lineage>
</organism>
<evidence type="ECO:0000256" key="1">
    <source>
        <dbReference type="ARBA" id="ARBA00004429"/>
    </source>
</evidence>
<dbReference type="GO" id="GO:0005886">
    <property type="term" value="C:plasma membrane"/>
    <property type="evidence" value="ECO:0007669"/>
    <property type="project" value="UniProtKB-SubCell"/>
</dbReference>
<feature type="transmembrane region" description="Helical" evidence="8">
    <location>
        <begin position="12"/>
        <end position="30"/>
    </location>
</feature>
<dbReference type="PROSITE" id="PS50928">
    <property type="entry name" value="ABC_TM1"/>
    <property type="match status" value="2"/>
</dbReference>